<dbReference type="SUPFAM" id="SSF46955">
    <property type="entry name" value="Putative DNA-binding domain"/>
    <property type="match status" value="1"/>
</dbReference>
<comment type="caution">
    <text evidence="7">The sequence shown here is derived from an EMBL/GenBank/DDBJ whole genome shotgun (WGS) entry which is preliminary data.</text>
</comment>
<dbReference type="Proteomes" id="UP001606210">
    <property type="component" value="Unassembled WGS sequence"/>
</dbReference>
<protein>
    <submittedName>
        <fullName evidence="7">MerR family transcriptional regulator</fullName>
    </submittedName>
</protein>
<dbReference type="PROSITE" id="PS50937">
    <property type="entry name" value="HTH_MERR_2"/>
    <property type="match status" value="1"/>
</dbReference>
<dbReference type="InterPro" id="IPR009061">
    <property type="entry name" value="DNA-bd_dom_put_sf"/>
</dbReference>
<gene>
    <name evidence="7" type="ORF">ACG00Y_26620</name>
</gene>
<evidence type="ECO:0000256" key="5">
    <source>
        <dbReference type="SAM" id="MobiDB-lite"/>
    </source>
</evidence>
<keyword evidence="2" id="KW-0805">Transcription regulation</keyword>
<name>A0ABW7FCZ9_9BURK</name>
<evidence type="ECO:0000313" key="7">
    <source>
        <dbReference type="EMBL" id="MFG6433510.1"/>
    </source>
</evidence>
<dbReference type="RefSeq" id="WP_394484309.1">
    <property type="nucleotide sequence ID" value="NZ_JBIGHV010000013.1"/>
</dbReference>
<keyword evidence="8" id="KW-1185">Reference proteome</keyword>
<keyword evidence="1" id="KW-0678">Repressor</keyword>
<evidence type="ECO:0000259" key="6">
    <source>
        <dbReference type="PROSITE" id="PS50937"/>
    </source>
</evidence>
<keyword evidence="4" id="KW-0804">Transcription</keyword>
<dbReference type="InterPro" id="IPR047057">
    <property type="entry name" value="MerR_fam"/>
</dbReference>
<dbReference type="SMART" id="SM00422">
    <property type="entry name" value="HTH_MERR"/>
    <property type="match status" value="1"/>
</dbReference>
<evidence type="ECO:0000256" key="4">
    <source>
        <dbReference type="ARBA" id="ARBA00023163"/>
    </source>
</evidence>
<dbReference type="PANTHER" id="PTHR30204">
    <property type="entry name" value="REDOX-CYCLING DRUG-SENSING TRANSCRIPTIONAL ACTIVATOR SOXR"/>
    <property type="match status" value="1"/>
</dbReference>
<feature type="domain" description="HTH merR-type" evidence="6">
    <location>
        <begin position="5"/>
        <end position="58"/>
    </location>
</feature>
<keyword evidence="3" id="KW-0238">DNA-binding</keyword>
<accession>A0ABW7FCZ9</accession>
<reference evidence="7 8" key="1">
    <citation type="submission" date="2024-08" db="EMBL/GenBank/DDBJ databases">
        <authorList>
            <person name="Lu H."/>
        </authorList>
    </citation>
    <scope>NUCLEOTIDE SEQUENCE [LARGE SCALE GENOMIC DNA]</scope>
    <source>
        <strain evidence="7 8">LYH14W</strain>
    </source>
</reference>
<dbReference type="Gene3D" id="1.10.1660.10">
    <property type="match status" value="1"/>
</dbReference>
<organism evidence="7 8">
    <name type="scientific">Pelomonas parva</name>
    <dbReference type="NCBI Taxonomy" id="3299032"/>
    <lineage>
        <taxon>Bacteria</taxon>
        <taxon>Pseudomonadati</taxon>
        <taxon>Pseudomonadota</taxon>
        <taxon>Betaproteobacteria</taxon>
        <taxon>Burkholderiales</taxon>
        <taxon>Sphaerotilaceae</taxon>
        <taxon>Roseateles</taxon>
    </lineage>
</organism>
<dbReference type="PANTHER" id="PTHR30204:SF69">
    <property type="entry name" value="MERR-FAMILY TRANSCRIPTIONAL REGULATOR"/>
    <property type="match status" value="1"/>
</dbReference>
<dbReference type="Pfam" id="PF13411">
    <property type="entry name" value="MerR_1"/>
    <property type="match status" value="1"/>
</dbReference>
<dbReference type="InterPro" id="IPR000551">
    <property type="entry name" value="MerR-type_HTH_dom"/>
</dbReference>
<evidence type="ECO:0000256" key="3">
    <source>
        <dbReference type="ARBA" id="ARBA00023125"/>
    </source>
</evidence>
<feature type="region of interest" description="Disordered" evidence="5">
    <location>
        <begin position="223"/>
        <end position="243"/>
    </location>
</feature>
<evidence type="ECO:0000256" key="2">
    <source>
        <dbReference type="ARBA" id="ARBA00023015"/>
    </source>
</evidence>
<sequence>MVQSLFKTGVVAHIVGMPANTLRVWERRYGLQCSQIDDHGHRLYSADDVQRIAALRQLTLQGHAIGIVARRTPEEVRHLLSTQDQVREAAQAMAEPARPPRQLWVVGAALATRINRAAPRRHLRIAATLDALPQAPAAPGAAAATAPDALLLHLPSLHVQQVEDIAAAATKLPLPHVLVVYGYSNSQALRRCAELGVQPWRDTHNDRSLVSWIVDCLAPTGSAPATTPAPADSDPTPPTAPQYDAATLADWSTRKTDIACECPAHIAELLLRVQQFESYSADCEHRSEEDRQLHEQLHRLAGRARLLFERAMQLLAEHEQAVASARPGALSTLDG</sequence>
<evidence type="ECO:0000256" key="1">
    <source>
        <dbReference type="ARBA" id="ARBA00022491"/>
    </source>
</evidence>
<feature type="compositionally biased region" description="Low complexity" evidence="5">
    <location>
        <begin position="223"/>
        <end position="234"/>
    </location>
</feature>
<evidence type="ECO:0000313" key="8">
    <source>
        <dbReference type="Proteomes" id="UP001606210"/>
    </source>
</evidence>
<dbReference type="EMBL" id="JBIGHV010000013">
    <property type="protein sequence ID" value="MFG6433510.1"/>
    <property type="molecule type" value="Genomic_DNA"/>
</dbReference>
<proteinExistence type="predicted"/>